<dbReference type="EMBL" id="JTDF01009299">
    <property type="protein sequence ID" value="KAF8564225.1"/>
    <property type="molecule type" value="Genomic_DNA"/>
</dbReference>
<accession>A0A8T0D8Q8</accession>
<dbReference type="PANTHER" id="PTHR34649:SF1">
    <property type="entry name" value="CILIA- AND FLAGELLA-ASSOCIATED PROTEIN 99"/>
    <property type="match status" value="1"/>
</dbReference>
<dbReference type="OrthoDB" id="10262255at2759"/>
<evidence type="ECO:0000313" key="2">
    <source>
        <dbReference type="EMBL" id="KAF8564225.1"/>
    </source>
</evidence>
<proteinExistence type="predicted"/>
<feature type="coiled-coil region" evidence="1">
    <location>
        <begin position="120"/>
        <end position="151"/>
    </location>
</feature>
<evidence type="ECO:0000256" key="1">
    <source>
        <dbReference type="SAM" id="Coils"/>
    </source>
</evidence>
<organism evidence="2 3">
    <name type="scientific">Paragonimus westermani</name>
    <dbReference type="NCBI Taxonomy" id="34504"/>
    <lineage>
        <taxon>Eukaryota</taxon>
        <taxon>Metazoa</taxon>
        <taxon>Spiralia</taxon>
        <taxon>Lophotrochozoa</taxon>
        <taxon>Platyhelminthes</taxon>
        <taxon>Trematoda</taxon>
        <taxon>Digenea</taxon>
        <taxon>Plagiorchiida</taxon>
        <taxon>Troglotremata</taxon>
        <taxon>Troglotrematidae</taxon>
        <taxon>Paragonimus</taxon>
    </lineage>
</organism>
<dbReference type="InterPro" id="IPR039341">
    <property type="entry name" value="CFAP99"/>
</dbReference>
<reference evidence="2 3" key="1">
    <citation type="submission" date="2019-07" db="EMBL/GenBank/DDBJ databases">
        <title>Annotation for the trematode Paragonimus westermani.</title>
        <authorList>
            <person name="Choi Y.-J."/>
        </authorList>
    </citation>
    <scope>NUCLEOTIDE SEQUENCE [LARGE SCALE GENOMIC DNA]</scope>
    <source>
        <strain evidence="2">180907_Pwestermani</strain>
    </source>
</reference>
<protein>
    <submittedName>
        <fullName evidence="2">Uncharacterized protein</fullName>
    </submittedName>
</protein>
<keyword evidence="1" id="KW-0175">Coiled coil</keyword>
<dbReference type="Proteomes" id="UP000699462">
    <property type="component" value="Unassembled WGS sequence"/>
</dbReference>
<name>A0A8T0D8Q8_9TREM</name>
<dbReference type="AlphaFoldDB" id="A0A8T0D8Q8"/>
<gene>
    <name evidence="2" type="ORF">P879_10476</name>
</gene>
<comment type="caution">
    <text evidence="2">The sequence shown here is derived from an EMBL/GenBank/DDBJ whole genome shotgun (WGS) entry which is preliminary data.</text>
</comment>
<dbReference type="PANTHER" id="PTHR34649">
    <property type="entry name" value="CILIA- AND FLAGELLA-ASSOCIATED PROTEIN 99"/>
    <property type="match status" value="1"/>
</dbReference>
<keyword evidence="3" id="KW-1185">Reference proteome</keyword>
<evidence type="ECO:0000313" key="3">
    <source>
        <dbReference type="Proteomes" id="UP000699462"/>
    </source>
</evidence>
<sequence length="348" mass="40606">MLELEAGAFDSSDFVTWQTEQAERENREHELLREQHRLKSLLAREAAFHVKQKLLEERRFTVARQQKANLKRLAEALTVKEQKQKEAVQVASSIAAMRKRSRLAALRIYSERKFVASHVRDETQKQLKSMREKLKADNERKTELIKKIRIAESAWLLEKSTASREIDFTYTPGLGLMEEMSLVELKERLELLRKQTEYARQVKRNAILNEKQKKNELILELLDRISRHKNARLAAVDSTTNTQKLCSTTSTGSDFSQLEHLKLEKQLSLLNKLKAERLALTGPKRAPPENISMINTLTKIHKKKFMENVQWRQGEKASFKVAQEYTDSMHHPKDHLRNSKPWKLPVFC</sequence>